<evidence type="ECO:0000259" key="4">
    <source>
        <dbReference type="Pfam" id="PF00370"/>
    </source>
</evidence>
<comment type="similarity">
    <text evidence="1">Belongs to the FGGY kinase family.</text>
</comment>
<dbReference type="Pfam" id="PF02782">
    <property type="entry name" value="FGGY_C"/>
    <property type="match status" value="1"/>
</dbReference>
<keyword evidence="3" id="KW-0418">Kinase</keyword>
<dbReference type="Proteomes" id="UP000297635">
    <property type="component" value="Unassembled WGS sequence"/>
</dbReference>
<dbReference type="PANTHER" id="PTHR43095:SF5">
    <property type="entry name" value="XYLULOSE KINASE"/>
    <property type="match status" value="1"/>
</dbReference>
<protein>
    <submittedName>
        <fullName evidence="6">ATPase</fullName>
    </submittedName>
</protein>
<comment type="caution">
    <text evidence="6">The sequence shown here is derived from an EMBL/GenBank/DDBJ whole genome shotgun (WGS) entry which is preliminary data.</text>
</comment>
<evidence type="ECO:0000256" key="2">
    <source>
        <dbReference type="ARBA" id="ARBA00022679"/>
    </source>
</evidence>
<sequence>MDAKTTIEHGKAILGIEFGSTRIKAVLVDEDNRPIAQGVHDWENQLVDGLWTYSTEAIWYGLQDCYAHLRENVRAEYDVEIESLAAIGISAMMHGYMPFNERAEILVPFRTWRNTNTGRAAEELSKLFVFNVPLRWSISHLYQAILDKETHVKDITYLTTLAGYIHWQLTGEKVLGIGDASGMLPIDSETMNYSAGMISKFDALVAPESFPWKLEDILPRVLVAGADAGYLTAEGARRLDVSGHLKSGAPFCPPEGDAGTGMVATNAVLKRTGNVSAGTSSFSMIVLEKELSKPYEVIDMVTTPDGYPVAMVHCNNCTSDLNAWVNLFKEYQQLLGVPVDMNEVFGKLYNNALTGDPDCGGLLSYNYFSGEPVTGLNEGRPLFVRSATDKFSLANFMRANLYASVAVLKIGNDILFNEEHVQVDRITGHGGLFKTPGVGQRVLAAALNSPISVMETAGEGGAWGIALLAAFVVNNRKGQSLPEWLNDCVFLGNAGTEIAPLREDVEGFNKYIETYKRGLAIEKAAVEAK</sequence>
<dbReference type="Pfam" id="PF00370">
    <property type="entry name" value="FGGY_N"/>
    <property type="match status" value="1"/>
</dbReference>
<evidence type="ECO:0000313" key="7">
    <source>
        <dbReference type="Proteomes" id="UP000297635"/>
    </source>
</evidence>
<dbReference type="GO" id="GO:0016301">
    <property type="term" value="F:kinase activity"/>
    <property type="evidence" value="ECO:0007669"/>
    <property type="project" value="UniProtKB-KW"/>
</dbReference>
<dbReference type="AlphaFoldDB" id="A0A4Z0V7S9"/>
<dbReference type="InterPro" id="IPR018485">
    <property type="entry name" value="FGGY_C"/>
</dbReference>
<keyword evidence="7" id="KW-1185">Reference proteome</keyword>
<feature type="domain" description="Carbohydrate kinase FGGY N-terminal" evidence="4">
    <location>
        <begin position="13"/>
        <end position="237"/>
    </location>
</feature>
<dbReference type="Gene3D" id="3.30.420.40">
    <property type="match status" value="2"/>
</dbReference>
<evidence type="ECO:0000259" key="5">
    <source>
        <dbReference type="Pfam" id="PF02782"/>
    </source>
</evidence>
<dbReference type="EMBL" id="SJSA01000001">
    <property type="protein sequence ID" value="TGG39370.1"/>
    <property type="molecule type" value="Genomic_DNA"/>
</dbReference>
<dbReference type="InterPro" id="IPR018484">
    <property type="entry name" value="FGGY_N"/>
</dbReference>
<proteinExistence type="inferred from homology"/>
<dbReference type="RefSeq" id="WP_135469875.1">
    <property type="nucleotide sequence ID" value="NZ_CASJDB010000010.1"/>
</dbReference>
<keyword evidence="2" id="KW-0808">Transferase</keyword>
<gene>
    <name evidence="6" type="ORF">EZ315_01065</name>
</gene>
<dbReference type="CDD" id="cd07809">
    <property type="entry name" value="ASKHA_NBD_FGGY_BaXK-like"/>
    <property type="match status" value="1"/>
</dbReference>
<accession>A0A4Z0V7S9</accession>
<dbReference type="GeneID" id="82148361"/>
<evidence type="ECO:0000256" key="3">
    <source>
        <dbReference type="ARBA" id="ARBA00022777"/>
    </source>
</evidence>
<organism evidence="6 7">
    <name type="scientific">Duncaniella freteri</name>
    <dbReference type="NCBI Taxonomy" id="2530391"/>
    <lineage>
        <taxon>Bacteria</taxon>
        <taxon>Pseudomonadati</taxon>
        <taxon>Bacteroidota</taxon>
        <taxon>Bacteroidia</taxon>
        <taxon>Bacteroidales</taxon>
        <taxon>Muribaculaceae</taxon>
        <taxon>Duncaniella</taxon>
    </lineage>
</organism>
<evidence type="ECO:0000256" key="1">
    <source>
        <dbReference type="ARBA" id="ARBA00009156"/>
    </source>
</evidence>
<dbReference type="SUPFAM" id="SSF53067">
    <property type="entry name" value="Actin-like ATPase domain"/>
    <property type="match status" value="2"/>
</dbReference>
<name>A0A4Z0V7S9_9BACT</name>
<reference evidence="6 7" key="1">
    <citation type="submission" date="2019-02" db="EMBL/GenBank/DDBJ databases">
        <title>Isolation and identification of novel species under the genus Muribaculum.</title>
        <authorList>
            <person name="Miyake S."/>
            <person name="Ding Y."/>
            <person name="Low A."/>
            <person name="Soh M."/>
            <person name="Seedorf H."/>
        </authorList>
    </citation>
    <scope>NUCLEOTIDE SEQUENCE [LARGE SCALE GENOMIC DNA]</scope>
    <source>
        <strain evidence="6 7">TLL-A3</strain>
    </source>
</reference>
<evidence type="ECO:0000313" key="6">
    <source>
        <dbReference type="EMBL" id="TGG39370.1"/>
    </source>
</evidence>
<dbReference type="PANTHER" id="PTHR43095">
    <property type="entry name" value="SUGAR KINASE"/>
    <property type="match status" value="1"/>
</dbReference>
<dbReference type="InterPro" id="IPR050406">
    <property type="entry name" value="FGGY_Carb_Kinase"/>
</dbReference>
<dbReference type="InterPro" id="IPR043129">
    <property type="entry name" value="ATPase_NBD"/>
</dbReference>
<feature type="domain" description="Carbohydrate kinase FGGY C-terminal" evidence="5">
    <location>
        <begin position="274"/>
        <end position="471"/>
    </location>
</feature>
<dbReference type="GO" id="GO:0005975">
    <property type="term" value="P:carbohydrate metabolic process"/>
    <property type="evidence" value="ECO:0007669"/>
    <property type="project" value="InterPro"/>
</dbReference>